<proteinExistence type="predicted"/>
<evidence type="ECO:0000313" key="1">
    <source>
        <dbReference type="EMBL" id="CBX99711.1"/>
    </source>
</evidence>
<protein>
    <submittedName>
        <fullName evidence="1">Predicted protein</fullName>
    </submittedName>
</protein>
<organism evidence="2">
    <name type="scientific">Leptosphaeria maculans (strain JN3 / isolate v23.1.3 / race Av1-4-5-6-7-8)</name>
    <name type="common">Blackleg fungus</name>
    <name type="synonym">Phoma lingam</name>
    <dbReference type="NCBI Taxonomy" id="985895"/>
    <lineage>
        <taxon>Eukaryota</taxon>
        <taxon>Fungi</taxon>
        <taxon>Dikarya</taxon>
        <taxon>Ascomycota</taxon>
        <taxon>Pezizomycotina</taxon>
        <taxon>Dothideomycetes</taxon>
        <taxon>Pleosporomycetidae</taxon>
        <taxon>Pleosporales</taxon>
        <taxon>Pleosporineae</taxon>
        <taxon>Leptosphaeriaceae</taxon>
        <taxon>Plenodomus</taxon>
        <taxon>Plenodomus lingam/Leptosphaeria maculans species complex</taxon>
    </lineage>
</organism>
<name>E5A7W6_LEPMJ</name>
<dbReference type="EMBL" id="FP929137">
    <property type="protein sequence ID" value="CBX99711.1"/>
    <property type="molecule type" value="Genomic_DNA"/>
</dbReference>
<reference evidence="2" key="1">
    <citation type="journal article" date="2011" name="Nat. Commun.">
        <title>Effector diversification within compartments of the Leptosphaeria maculans genome affected by Repeat-Induced Point mutations.</title>
        <authorList>
            <person name="Rouxel T."/>
            <person name="Grandaubert J."/>
            <person name="Hane J.K."/>
            <person name="Hoede C."/>
            <person name="van de Wouw A.P."/>
            <person name="Couloux A."/>
            <person name="Dominguez V."/>
            <person name="Anthouard V."/>
            <person name="Bally P."/>
            <person name="Bourras S."/>
            <person name="Cozijnsen A.J."/>
            <person name="Ciuffetti L.M."/>
            <person name="Degrave A."/>
            <person name="Dilmaghani A."/>
            <person name="Duret L."/>
            <person name="Fudal I."/>
            <person name="Goodwin S.B."/>
            <person name="Gout L."/>
            <person name="Glaser N."/>
            <person name="Linglin J."/>
            <person name="Kema G.H.J."/>
            <person name="Lapalu N."/>
            <person name="Lawrence C.B."/>
            <person name="May K."/>
            <person name="Meyer M."/>
            <person name="Ollivier B."/>
            <person name="Poulain J."/>
            <person name="Schoch C.L."/>
            <person name="Simon A."/>
            <person name="Spatafora J.W."/>
            <person name="Stachowiak A."/>
            <person name="Turgeon B.G."/>
            <person name="Tyler B.M."/>
            <person name="Vincent D."/>
            <person name="Weissenbach J."/>
            <person name="Amselem J."/>
            <person name="Quesneville H."/>
            <person name="Oliver R.P."/>
            <person name="Wincker P."/>
            <person name="Balesdent M.-H."/>
            <person name="Howlett B.J."/>
        </authorList>
    </citation>
    <scope>NUCLEOTIDE SEQUENCE [LARGE SCALE GENOMIC DNA]</scope>
    <source>
        <strain evidence="2">JN3 / isolate v23.1.3 / race Av1-4-5-6-7-8</strain>
    </source>
</reference>
<dbReference type="AlphaFoldDB" id="E5A7W6"/>
<gene>
    <name evidence="1" type="ORF">LEMA_uP073000.1</name>
</gene>
<accession>E5A7W6</accession>
<dbReference type="HOGENOM" id="CLU_2455149_0_0_1"/>
<dbReference type="VEuPathDB" id="FungiDB:LEMA_uP073000.1"/>
<sequence>MSMLRPLNLKLGHRITIFCLPGAWTRLSACTGTLGKRRIFLMFQRHRLLEEAPTSIGFSTVAGKKRRASESFMDDSTTKRVRETNYNFS</sequence>
<keyword evidence="2" id="KW-1185">Reference proteome</keyword>
<dbReference type="Proteomes" id="UP000002668">
    <property type="component" value="Genome"/>
</dbReference>
<dbReference type="InParanoid" id="E5A7W6"/>
<evidence type="ECO:0000313" key="2">
    <source>
        <dbReference type="Proteomes" id="UP000002668"/>
    </source>
</evidence>